<evidence type="ECO:0000313" key="1">
    <source>
        <dbReference type="EMBL" id="RGT59270.1"/>
    </source>
</evidence>
<dbReference type="EMBL" id="QRWZ01000019">
    <property type="protein sequence ID" value="RGT59270.1"/>
    <property type="molecule type" value="Genomic_DNA"/>
</dbReference>
<organism evidence="1 2">
    <name type="scientific">Streptococcus anginosus</name>
    <dbReference type="NCBI Taxonomy" id="1328"/>
    <lineage>
        <taxon>Bacteria</taxon>
        <taxon>Bacillati</taxon>
        <taxon>Bacillota</taxon>
        <taxon>Bacilli</taxon>
        <taxon>Lactobacillales</taxon>
        <taxon>Streptococcaceae</taxon>
        <taxon>Streptococcus</taxon>
        <taxon>Streptococcus anginosus group</taxon>
    </lineage>
</organism>
<dbReference type="Proteomes" id="UP000284046">
    <property type="component" value="Unassembled WGS sequence"/>
</dbReference>
<gene>
    <name evidence="1" type="ORF">DWX18_09905</name>
</gene>
<proteinExistence type="predicted"/>
<name>A0A412PKY6_STRAP</name>
<sequence length="152" mass="17068">MAKVGLNFGEKLQIADKQYRVLNDGLVDLKQIFGKMLFGRVEGQDVIYEEDTTQPRRQDGSYPTVSTGEMRGIVVSAKSQVQHQSLFITITDQSLSDIEALNLKNREEVDFDNIVVTYSSVGNNQFKLFASAIKRVGTNQVPKSQKQEEHKG</sequence>
<dbReference type="AlphaFoldDB" id="A0A412PKY6"/>
<comment type="caution">
    <text evidence="1">The sequence shown here is derived from an EMBL/GenBank/DDBJ whole genome shotgun (WGS) entry which is preliminary data.</text>
</comment>
<dbReference type="RefSeq" id="WP_118138949.1">
    <property type="nucleotide sequence ID" value="NZ_JAQCVW010000020.1"/>
</dbReference>
<evidence type="ECO:0000313" key="2">
    <source>
        <dbReference type="Proteomes" id="UP000284046"/>
    </source>
</evidence>
<reference evidence="1 2" key="1">
    <citation type="submission" date="2018-08" db="EMBL/GenBank/DDBJ databases">
        <title>A genome reference for cultivated species of the human gut microbiota.</title>
        <authorList>
            <person name="Zou Y."/>
            <person name="Xue W."/>
            <person name="Luo G."/>
        </authorList>
    </citation>
    <scope>NUCLEOTIDE SEQUENCE [LARGE SCALE GENOMIC DNA]</scope>
    <source>
        <strain evidence="1 2">AF18-38</strain>
    </source>
</reference>
<accession>A0A412PKY6</accession>
<protein>
    <submittedName>
        <fullName evidence="1">Conjugal transfer protein</fullName>
    </submittedName>
</protein>